<accession>A0A2S6GQJ3</accession>
<name>A0A2S6GQJ3_9PSEU</name>
<evidence type="ECO:0000313" key="4">
    <source>
        <dbReference type="Proteomes" id="UP000239203"/>
    </source>
</evidence>
<comment type="caution">
    <text evidence="3">The sequence shown here is derived from an EMBL/GenBank/DDBJ whole genome shotgun (WGS) entry which is preliminary data.</text>
</comment>
<sequence>MDGVTEDDLYTLPRDEFVPARRDLARAARAAGDREAAARIEKLPKPTTAAWLLNRLVRAHPDEVEELLAVGDGLRTAHEDGAGSRLRELVQERTRLVDRLVTLAGEALSEAITRELAEMLSAAVADPSSGERLRAARLAAARDLVVAEPWPGLTIAPRSDPAPRRESPSARRKAALTQAKAAVKDAEAQRAEADRAVGDAETAVAEAESRVRELNAALDAAEHAELDARRTLQTARRDAKAAERAAGLAWRKLQQVESAED</sequence>
<keyword evidence="1" id="KW-0175">Coiled coil</keyword>
<proteinExistence type="predicted"/>
<gene>
    <name evidence="3" type="ORF">CLV40_107166</name>
</gene>
<feature type="region of interest" description="Disordered" evidence="2">
    <location>
        <begin position="152"/>
        <end position="174"/>
    </location>
</feature>
<dbReference type="Proteomes" id="UP000239203">
    <property type="component" value="Unassembled WGS sequence"/>
</dbReference>
<dbReference type="EMBL" id="PTIX01000007">
    <property type="protein sequence ID" value="PPK67502.1"/>
    <property type="molecule type" value="Genomic_DNA"/>
</dbReference>
<reference evidence="3 4" key="1">
    <citation type="submission" date="2018-02" db="EMBL/GenBank/DDBJ databases">
        <title>Genomic Encyclopedia of Archaeal and Bacterial Type Strains, Phase II (KMG-II): from individual species to whole genera.</title>
        <authorList>
            <person name="Goeker M."/>
        </authorList>
    </citation>
    <scope>NUCLEOTIDE SEQUENCE [LARGE SCALE GENOMIC DNA]</scope>
    <source>
        <strain evidence="3 4">YU 961-1</strain>
    </source>
</reference>
<feature type="coiled-coil region" evidence="1">
    <location>
        <begin position="176"/>
        <end position="224"/>
    </location>
</feature>
<dbReference type="AlphaFoldDB" id="A0A2S6GQJ3"/>
<protein>
    <submittedName>
        <fullName evidence="3">Uncharacterized protein</fullName>
    </submittedName>
</protein>
<evidence type="ECO:0000256" key="2">
    <source>
        <dbReference type="SAM" id="MobiDB-lite"/>
    </source>
</evidence>
<organism evidence="3 4">
    <name type="scientific">Actinokineospora auranticolor</name>
    <dbReference type="NCBI Taxonomy" id="155976"/>
    <lineage>
        <taxon>Bacteria</taxon>
        <taxon>Bacillati</taxon>
        <taxon>Actinomycetota</taxon>
        <taxon>Actinomycetes</taxon>
        <taxon>Pseudonocardiales</taxon>
        <taxon>Pseudonocardiaceae</taxon>
        <taxon>Actinokineospora</taxon>
    </lineage>
</organism>
<evidence type="ECO:0000256" key="1">
    <source>
        <dbReference type="SAM" id="Coils"/>
    </source>
</evidence>
<evidence type="ECO:0000313" key="3">
    <source>
        <dbReference type="EMBL" id="PPK67502.1"/>
    </source>
</evidence>
<keyword evidence="4" id="KW-1185">Reference proteome</keyword>